<proteinExistence type="predicted"/>
<gene>
    <name evidence="2" type="ORF">GCM10009858_30640</name>
</gene>
<accession>A0ABP5Z8I1</accession>
<comment type="caution">
    <text evidence="2">The sequence shown here is derived from an EMBL/GenBank/DDBJ whole genome shotgun (WGS) entry which is preliminary data.</text>
</comment>
<reference evidence="3" key="1">
    <citation type="journal article" date="2019" name="Int. J. Syst. Evol. Microbiol.">
        <title>The Global Catalogue of Microorganisms (GCM) 10K type strain sequencing project: providing services to taxonomists for standard genome sequencing and annotation.</title>
        <authorList>
            <consortium name="The Broad Institute Genomics Platform"/>
            <consortium name="The Broad Institute Genome Sequencing Center for Infectious Disease"/>
            <person name="Wu L."/>
            <person name="Ma J."/>
        </authorList>
    </citation>
    <scope>NUCLEOTIDE SEQUENCE [LARGE SCALE GENOMIC DNA]</scope>
    <source>
        <strain evidence="3">JCM 16259</strain>
    </source>
</reference>
<protein>
    <submittedName>
        <fullName evidence="2">Uncharacterized protein</fullName>
    </submittedName>
</protein>
<keyword evidence="3" id="KW-1185">Reference proteome</keyword>
<evidence type="ECO:0000256" key="1">
    <source>
        <dbReference type="SAM" id="MobiDB-lite"/>
    </source>
</evidence>
<feature type="region of interest" description="Disordered" evidence="1">
    <location>
        <begin position="84"/>
        <end position="113"/>
    </location>
</feature>
<name>A0ABP5Z8I1_9MICO</name>
<evidence type="ECO:0000313" key="3">
    <source>
        <dbReference type="Proteomes" id="UP001500730"/>
    </source>
</evidence>
<evidence type="ECO:0000313" key="2">
    <source>
        <dbReference type="EMBL" id="GAA2490469.1"/>
    </source>
</evidence>
<sequence>MGTPAAAPALETQNESTTAFGELAPARDASAVLTFAVEQIVASPVAHAFANAIDVASAAFCTERRWDMTEPTSALMASIPVTTPHETSTVTMSAAAPRSRRPGTAPRFSRRIA</sequence>
<dbReference type="EMBL" id="BAAARE010000013">
    <property type="protein sequence ID" value="GAA2490469.1"/>
    <property type="molecule type" value="Genomic_DNA"/>
</dbReference>
<organism evidence="2 3">
    <name type="scientific">Terrabacter carboxydivorans</name>
    <dbReference type="NCBI Taxonomy" id="619730"/>
    <lineage>
        <taxon>Bacteria</taxon>
        <taxon>Bacillati</taxon>
        <taxon>Actinomycetota</taxon>
        <taxon>Actinomycetes</taxon>
        <taxon>Micrococcales</taxon>
        <taxon>Intrasporangiaceae</taxon>
        <taxon>Terrabacter</taxon>
    </lineage>
</organism>
<dbReference type="Proteomes" id="UP001500730">
    <property type="component" value="Unassembled WGS sequence"/>
</dbReference>